<dbReference type="RefSeq" id="WP_089056828.1">
    <property type="nucleotide sequence ID" value="NZ_MUHD01000006.1"/>
</dbReference>
<feature type="domain" description="Peptidase S9 prolyl oligopeptidase catalytic" evidence="3">
    <location>
        <begin position="710"/>
        <end position="879"/>
    </location>
</feature>
<evidence type="ECO:0000313" key="5">
    <source>
        <dbReference type="Proteomes" id="UP000198381"/>
    </source>
</evidence>
<keyword evidence="1" id="KW-0378">Hydrolase</keyword>
<evidence type="ECO:0000259" key="3">
    <source>
        <dbReference type="Pfam" id="PF00326"/>
    </source>
</evidence>
<gene>
    <name evidence="4" type="ORF">B0A81_04055</name>
</gene>
<organism evidence="4 5">
    <name type="scientific">Flavobacterium plurextorum</name>
    <dbReference type="NCBI Taxonomy" id="1114867"/>
    <lineage>
        <taxon>Bacteria</taxon>
        <taxon>Pseudomonadati</taxon>
        <taxon>Bacteroidota</taxon>
        <taxon>Flavobacteriia</taxon>
        <taxon>Flavobacteriales</taxon>
        <taxon>Flavobacteriaceae</taxon>
        <taxon>Flavobacterium</taxon>
    </lineage>
</organism>
<dbReference type="SUPFAM" id="SSF53474">
    <property type="entry name" value="alpha/beta-Hydrolases"/>
    <property type="match status" value="1"/>
</dbReference>
<dbReference type="PANTHER" id="PTHR42776:SF28">
    <property type="entry name" value="GLUTAMYL ENDOPEPTIDASE, CHLOROPLASTIC-RELATED"/>
    <property type="match status" value="1"/>
</dbReference>
<dbReference type="InterPro" id="IPR011042">
    <property type="entry name" value="6-blade_b-propeller_TolB-like"/>
</dbReference>
<sequence length="891" mass="102838">MKYATQKYFSHMNGILLLNIRLPVFLILFFILPLVTCLLWGQVVQKKDLTAADYHLWGALSLEKISPDQNWASYSMTYDNTIDTLFVRNTITLKTFSFPGVHHSIFTKNNTFIYLNNQELKILELDTGKQRSIKSADHFDYSATADLLIVTTNLPENKKKLTIQNPNGKVIREIDFVTGSSLSPDQQHLIYGTFINGKHSVILLNLKKTEQEKLILTNHSDRSFGFTWHKDGNAVAFATKSDLITETLLFYYTLENKKLFKLDLALELNLPKNTFIPSDFTFKLTVSDDMQKVFFTTKINSQLLEKKNSTDVEVWNANDKSLFVEKVKNGSLLTVPRTVLWLPASKLVKQLTTNELPKMMLSGDQQYALLFNPKEYEPQFKLQQGLSDVYIINLNTFKKRLLLKEHPSNNFELTVSTTGKYIAYFKEGNWWIYTIATAVHHNITKNIPTTFRSVDPHYSITSKKANAGWSNDDSEILLYDDFDLWSVKADGSSFRRLTHGRESKIRYRLANIPGKQLYTGLYDGQQSYNFDIEKELYLHGQGDDGKTGYFRWNTTSGEKAIVYKDSHIDQLAYSSRKEYLYYREQRFDLSPRVMVKKKESDPVCVFQSNPQQKNYFWGSSELIEYENKKGVRLKGVLRYPANYDALKKYPMIVHIYQRQNQEQHKYINPSLSLEDADNDAIWTTQGYFVLRPDIITEPDFLGYSALDCVSAAVNKVLEKGLIKSNKIGLIGHSFGAYQANFIITQTNLFAAAVSSAGSSDLNSFYFTLAKNFYFPNMFRFTDGQWKTSNTPFEKPEVYQLNSPINYADKINTPLLLWSGKEDYNVDPHQSMEFYFALRLLGKKCIMLLYPEEGHGISKPINQIDMINRVQQWFAYYLKDDLSAQWITEGVK</sequence>
<reference evidence="4 5" key="1">
    <citation type="submission" date="2016-11" db="EMBL/GenBank/DDBJ databases">
        <title>Whole genomes of Flavobacteriaceae.</title>
        <authorList>
            <person name="Stine C."/>
            <person name="Li C."/>
            <person name="Tadesse D."/>
        </authorList>
    </citation>
    <scope>NUCLEOTIDE SEQUENCE [LARGE SCALE GENOMIC DNA]</scope>
    <source>
        <strain evidence="4 5">CCUG 60112</strain>
    </source>
</reference>
<evidence type="ECO:0000313" key="4">
    <source>
        <dbReference type="EMBL" id="OXB10192.1"/>
    </source>
</evidence>
<dbReference type="PANTHER" id="PTHR42776">
    <property type="entry name" value="SERINE PEPTIDASE S9 FAMILY MEMBER"/>
    <property type="match status" value="1"/>
</dbReference>
<dbReference type="SUPFAM" id="SSF82171">
    <property type="entry name" value="DPP6 N-terminal domain-like"/>
    <property type="match status" value="1"/>
</dbReference>
<dbReference type="Gene3D" id="3.40.50.1820">
    <property type="entry name" value="alpha/beta hydrolase"/>
    <property type="match status" value="1"/>
</dbReference>
<evidence type="ECO:0000256" key="1">
    <source>
        <dbReference type="ARBA" id="ARBA00022801"/>
    </source>
</evidence>
<accession>A0ABX4CXS6</accession>
<dbReference type="Proteomes" id="UP000198381">
    <property type="component" value="Unassembled WGS sequence"/>
</dbReference>
<dbReference type="Pfam" id="PF00326">
    <property type="entry name" value="Peptidase_S9"/>
    <property type="match status" value="1"/>
</dbReference>
<proteinExistence type="predicted"/>
<keyword evidence="5" id="KW-1185">Reference proteome</keyword>
<name>A0ABX4CXS6_9FLAO</name>
<keyword evidence="2" id="KW-1133">Transmembrane helix</keyword>
<dbReference type="InterPro" id="IPR001375">
    <property type="entry name" value="Peptidase_S9_cat"/>
</dbReference>
<feature type="transmembrane region" description="Helical" evidence="2">
    <location>
        <begin position="20"/>
        <end position="41"/>
    </location>
</feature>
<protein>
    <recommendedName>
        <fullName evidence="3">Peptidase S9 prolyl oligopeptidase catalytic domain-containing protein</fullName>
    </recommendedName>
</protein>
<dbReference type="InterPro" id="IPR029058">
    <property type="entry name" value="AB_hydrolase_fold"/>
</dbReference>
<dbReference type="Gene3D" id="2.120.10.30">
    <property type="entry name" value="TolB, C-terminal domain"/>
    <property type="match status" value="2"/>
</dbReference>
<keyword evidence="2" id="KW-0812">Transmembrane</keyword>
<dbReference type="EMBL" id="MUHD01000006">
    <property type="protein sequence ID" value="OXB10192.1"/>
    <property type="molecule type" value="Genomic_DNA"/>
</dbReference>
<comment type="caution">
    <text evidence="4">The sequence shown here is derived from an EMBL/GenBank/DDBJ whole genome shotgun (WGS) entry which is preliminary data.</text>
</comment>
<evidence type="ECO:0000256" key="2">
    <source>
        <dbReference type="SAM" id="Phobius"/>
    </source>
</evidence>
<keyword evidence="2" id="KW-0472">Membrane</keyword>